<comment type="caution">
    <text evidence="2">The sequence shown here is derived from an EMBL/GenBank/DDBJ whole genome shotgun (WGS) entry which is preliminary data.</text>
</comment>
<gene>
    <name evidence="2" type="ORF">ACFQJ9_02750</name>
</gene>
<reference evidence="2 3" key="1">
    <citation type="journal article" date="2019" name="Int. J. Syst. Evol. Microbiol.">
        <title>The Global Catalogue of Microorganisms (GCM) 10K type strain sequencing project: providing services to taxonomists for standard genome sequencing and annotation.</title>
        <authorList>
            <consortium name="The Broad Institute Genomics Platform"/>
            <consortium name="The Broad Institute Genome Sequencing Center for Infectious Disease"/>
            <person name="Wu L."/>
            <person name="Ma J."/>
        </authorList>
    </citation>
    <scope>NUCLEOTIDE SEQUENCE [LARGE SCALE GENOMIC DNA]</scope>
    <source>
        <strain evidence="2 3">XZGYJ-43</strain>
    </source>
</reference>
<feature type="transmembrane region" description="Helical" evidence="1">
    <location>
        <begin position="102"/>
        <end position="124"/>
    </location>
</feature>
<name>A0ABD5YZ10_9EURY</name>
<proteinExistence type="predicted"/>
<accession>A0ABD5YZ10</accession>
<evidence type="ECO:0000256" key="1">
    <source>
        <dbReference type="SAM" id="Phobius"/>
    </source>
</evidence>
<keyword evidence="3" id="KW-1185">Reference proteome</keyword>
<dbReference type="EMBL" id="JBHTAR010000004">
    <property type="protein sequence ID" value="MFC7198386.1"/>
    <property type="molecule type" value="Genomic_DNA"/>
</dbReference>
<keyword evidence="1" id="KW-0812">Transmembrane</keyword>
<feature type="transmembrane region" description="Helical" evidence="1">
    <location>
        <begin position="37"/>
        <end position="57"/>
    </location>
</feature>
<keyword evidence="1" id="KW-0472">Membrane</keyword>
<dbReference type="AlphaFoldDB" id="A0ABD5YZ10"/>
<protein>
    <submittedName>
        <fullName evidence="2">Uncharacterized protein</fullName>
    </submittedName>
</protein>
<keyword evidence="1" id="KW-1133">Transmembrane helix</keyword>
<organism evidence="2 3">
    <name type="scientific">Halospeciosus flavus</name>
    <dbReference type="NCBI Taxonomy" id="3032283"/>
    <lineage>
        <taxon>Archaea</taxon>
        <taxon>Methanobacteriati</taxon>
        <taxon>Methanobacteriota</taxon>
        <taxon>Stenosarchaea group</taxon>
        <taxon>Halobacteria</taxon>
        <taxon>Halobacteriales</taxon>
        <taxon>Halobacteriaceae</taxon>
        <taxon>Halospeciosus</taxon>
    </lineage>
</organism>
<evidence type="ECO:0000313" key="2">
    <source>
        <dbReference type="EMBL" id="MFC7198386.1"/>
    </source>
</evidence>
<sequence>MIRTTPWGGTKVPFSGATGFNTPDYDIHNVREKIPPIGWAIVTALIASLIVAPATVLSWSETGYALFAGVISTLLPVGSLPLGNPGELVALTAELVLALAEIAGVSQAGAVAVAVGMGGVALLGKYGRSG</sequence>
<dbReference type="RefSeq" id="WP_382216140.1">
    <property type="nucleotide sequence ID" value="NZ_JBHTAR010000004.1"/>
</dbReference>
<dbReference type="Proteomes" id="UP001596447">
    <property type="component" value="Unassembled WGS sequence"/>
</dbReference>
<evidence type="ECO:0000313" key="3">
    <source>
        <dbReference type="Proteomes" id="UP001596447"/>
    </source>
</evidence>